<comment type="caution">
    <text evidence="1">The sequence shown here is derived from an EMBL/GenBank/DDBJ whole genome shotgun (WGS) entry which is preliminary data.</text>
</comment>
<evidence type="ECO:0000313" key="1">
    <source>
        <dbReference type="EMBL" id="PLW19102.1"/>
    </source>
</evidence>
<name>A0A2N5T0U9_9BASI</name>
<proteinExistence type="predicted"/>
<gene>
    <name evidence="1" type="ORF">PCANC_08270</name>
</gene>
<keyword evidence="2" id="KW-1185">Reference proteome</keyword>
<organism evidence="1 2">
    <name type="scientific">Puccinia coronata f. sp. avenae</name>
    <dbReference type="NCBI Taxonomy" id="200324"/>
    <lineage>
        <taxon>Eukaryota</taxon>
        <taxon>Fungi</taxon>
        <taxon>Dikarya</taxon>
        <taxon>Basidiomycota</taxon>
        <taxon>Pucciniomycotina</taxon>
        <taxon>Pucciniomycetes</taxon>
        <taxon>Pucciniales</taxon>
        <taxon>Pucciniaceae</taxon>
        <taxon>Puccinia</taxon>
    </lineage>
</organism>
<sequence>MIIRILSMIEQRTWRNKAQGYRVEGVERKPSVSRHPHRTTASLFTGTNSSLFTTSCKNTAQTHQVFQASKAENSPGTQVDGGVEAEYPPPLKTRDVLMNHEGGTWALDRSSTHQSLAKAIGQRLGASGNGSLRLPLPDEPIANFVQRGLTVDYNRVVTSWLLRIHHNVCSMTLCICNKSIYDDVGIHAGYHKSVVKKLSPQLAPLAIRGDGIVRGWSRLSLTNAFRSRFAQEVSP</sequence>
<dbReference type="AlphaFoldDB" id="A0A2N5T0U9"/>
<reference evidence="1 2" key="1">
    <citation type="submission" date="2017-11" db="EMBL/GenBank/DDBJ databases">
        <title>De novo assembly and phasing of dikaryotic genomes from two isolates of Puccinia coronata f. sp. avenae, the causal agent of oat crown rust.</title>
        <authorList>
            <person name="Miller M.E."/>
            <person name="Zhang Y."/>
            <person name="Omidvar V."/>
            <person name="Sperschneider J."/>
            <person name="Schwessinger B."/>
            <person name="Raley C."/>
            <person name="Palmer J.M."/>
            <person name="Garnica D."/>
            <person name="Upadhyaya N."/>
            <person name="Rathjen J."/>
            <person name="Taylor J.M."/>
            <person name="Park R.F."/>
            <person name="Dodds P.N."/>
            <person name="Hirsch C.D."/>
            <person name="Kianian S.F."/>
            <person name="Figueroa M."/>
        </authorList>
    </citation>
    <scope>NUCLEOTIDE SEQUENCE [LARGE SCALE GENOMIC DNA]</scope>
    <source>
        <strain evidence="1">12NC29</strain>
    </source>
</reference>
<protein>
    <submittedName>
        <fullName evidence="1">Uncharacterized protein</fullName>
    </submittedName>
</protein>
<dbReference type="EMBL" id="PGCJ01000819">
    <property type="protein sequence ID" value="PLW19102.1"/>
    <property type="molecule type" value="Genomic_DNA"/>
</dbReference>
<accession>A0A2N5T0U9</accession>
<dbReference type="Proteomes" id="UP000235388">
    <property type="component" value="Unassembled WGS sequence"/>
</dbReference>
<evidence type="ECO:0000313" key="2">
    <source>
        <dbReference type="Proteomes" id="UP000235388"/>
    </source>
</evidence>